<sequence length="147" mass="16649">MDVIVTEVFSRWYIHLYEQIGPQIHAPAPDQLFQTVGQIATVLYEHSPPIVRTYYTILNSIPVQTDIIPVALAMLILYALFAVIVVTLRGLFRLIYGFIRLSIIISLLAVLACIVMQYSTAKARGPFDQYFYSSAGTLSRTTHHHYS</sequence>
<keyword evidence="1" id="KW-0472">Membrane</keyword>
<evidence type="ECO:0000313" key="2">
    <source>
        <dbReference type="EMBL" id="CEP09656.1"/>
    </source>
</evidence>
<feature type="transmembrane region" description="Helical" evidence="1">
    <location>
        <begin position="67"/>
        <end position="88"/>
    </location>
</feature>
<keyword evidence="3" id="KW-1185">Reference proteome</keyword>
<protein>
    <submittedName>
        <fullName evidence="2">Uncharacterized protein</fullName>
    </submittedName>
</protein>
<proteinExistence type="predicted"/>
<keyword evidence="1" id="KW-1133">Transmembrane helix</keyword>
<name>A0A0B7MUC4_9FUNG</name>
<feature type="transmembrane region" description="Helical" evidence="1">
    <location>
        <begin position="94"/>
        <end position="115"/>
    </location>
</feature>
<reference evidence="2 3" key="1">
    <citation type="submission" date="2014-09" db="EMBL/GenBank/DDBJ databases">
        <authorList>
            <person name="Ellenberger Sabrina"/>
        </authorList>
    </citation>
    <scope>NUCLEOTIDE SEQUENCE [LARGE SCALE GENOMIC DNA]</scope>
    <source>
        <strain evidence="2 3">CBS 412.66</strain>
    </source>
</reference>
<gene>
    <name evidence="2" type="primary">PARPA_03207.1 scaffold 7241</name>
</gene>
<dbReference type="OrthoDB" id="2282637at2759"/>
<accession>A0A0B7MUC4</accession>
<evidence type="ECO:0000313" key="3">
    <source>
        <dbReference type="Proteomes" id="UP000054107"/>
    </source>
</evidence>
<dbReference type="Proteomes" id="UP000054107">
    <property type="component" value="Unassembled WGS sequence"/>
</dbReference>
<dbReference type="AlphaFoldDB" id="A0A0B7MUC4"/>
<keyword evidence="1" id="KW-0812">Transmembrane</keyword>
<organism evidence="2 3">
    <name type="scientific">Parasitella parasitica</name>
    <dbReference type="NCBI Taxonomy" id="35722"/>
    <lineage>
        <taxon>Eukaryota</taxon>
        <taxon>Fungi</taxon>
        <taxon>Fungi incertae sedis</taxon>
        <taxon>Mucoromycota</taxon>
        <taxon>Mucoromycotina</taxon>
        <taxon>Mucoromycetes</taxon>
        <taxon>Mucorales</taxon>
        <taxon>Mucorineae</taxon>
        <taxon>Mucoraceae</taxon>
        <taxon>Parasitella</taxon>
    </lineage>
</organism>
<evidence type="ECO:0000256" key="1">
    <source>
        <dbReference type="SAM" id="Phobius"/>
    </source>
</evidence>
<dbReference type="EMBL" id="LN722188">
    <property type="protein sequence ID" value="CEP09656.1"/>
    <property type="molecule type" value="Genomic_DNA"/>
</dbReference>